<feature type="compositionally biased region" description="Basic and acidic residues" evidence="6">
    <location>
        <begin position="365"/>
        <end position="377"/>
    </location>
</feature>
<keyword evidence="9" id="KW-1185">Reference proteome</keyword>
<dbReference type="STRING" id="1314781.A0A165FB81"/>
<feature type="region of interest" description="Disordered" evidence="6">
    <location>
        <begin position="331"/>
        <end position="409"/>
    </location>
</feature>
<dbReference type="Proteomes" id="UP000077266">
    <property type="component" value="Unassembled WGS sequence"/>
</dbReference>
<sequence length="409" mass="43889">MLVLSPESSCDVCAESYSVDSCPHSIPCGHTFCASCLTKIAQGLWSPRTTPVCPLCREGFTAADIRLIRIDAASAQPGYPHVFPYPNYYPSGAASSSSSSAATGFGAAPIDEDALDGADQRVNAEAKRLEDKISAAAKKKCTFEELSALQREVEQWLAKELARRPDREHASLRLSAALLGAILINGFAYNEAKKHAKGVEVSLMDKLEQAEVVKRKLEFELHRQRAQYSQKLLELQQLKHEVSRLSAGSSPLSSPPTSARALPLGSALMATPPRAMSVQPARVSTPGTPTRASTPGSAYAAYSHFPKRSMSTTQETTSHLPISTSYLSATTSHLPVPSNSRSLGASPERPTASTQHQRWIPPAASRDDADAEREAHARGRPRPASAAGLYAHHGAGSMSRPRTSAGWRP</sequence>
<dbReference type="InterPro" id="IPR017907">
    <property type="entry name" value="Znf_RING_CS"/>
</dbReference>
<feature type="compositionally biased region" description="Polar residues" evidence="6">
    <location>
        <begin position="331"/>
        <end position="343"/>
    </location>
</feature>
<evidence type="ECO:0000313" key="9">
    <source>
        <dbReference type="Proteomes" id="UP000077266"/>
    </source>
</evidence>
<dbReference type="SMART" id="SM00184">
    <property type="entry name" value="RING"/>
    <property type="match status" value="1"/>
</dbReference>
<evidence type="ECO:0000256" key="3">
    <source>
        <dbReference type="ARBA" id="ARBA00022833"/>
    </source>
</evidence>
<dbReference type="OrthoDB" id="6105938at2759"/>
<keyword evidence="3" id="KW-0862">Zinc</keyword>
<evidence type="ECO:0000256" key="1">
    <source>
        <dbReference type="ARBA" id="ARBA00022723"/>
    </source>
</evidence>
<dbReference type="PROSITE" id="PS00518">
    <property type="entry name" value="ZF_RING_1"/>
    <property type="match status" value="1"/>
</dbReference>
<evidence type="ECO:0000256" key="4">
    <source>
        <dbReference type="PROSITE-ProRule" id="PRU00175"/>
    </source>
</evidence>
<protein>
    <recommendedName>
        <fullName evidence="7">RING-type domain-containing protein</fullName>
    </recommendedName>
</protein>
<keyword evidence="1" id="KW-0479">Metal-binding</keyword>
<keyword evidence="2 4" id="KW-0863">Zinc-finger</keyword>
<dbReference type="AlphaFoldDB" id="A0A165FB81"/>
<evidence type="ECO:0000256" key="5">
    <source>
        <dbReference type="SAM" id="Coils"/>
    </source>
</evidence>
<dbReference type="InterPro" id="IPR001841">
    <property type="entry name" value="Znf_RING"/>
</dbReference>
<evidence type="ECO:0000256" key="2">
    <source>
        <dbReference type="ARBA" id="ARBA00022771"/>
    </source>
</evidence>
<dbReference type="GO" id="GO:0008270">
    <property type="term" value="F:zinc ion binding"/>
    <property type="evidence" value="ECO:0007669"/>
    <property type="project" value="UniProtKB-KW"/>
</dbReference>
<dbReference type="SUPFAM" id="SSF57850">
    <property type="entry name" value="RING/U-box"/>
    <property type="match status" value="1"/>
</dbReference>
<dbReference type="InParanoid" id="A0A165FB81"/>
<dbReference type="Pfam" id="PF14634">
    <property type="entry name" value="zf-RING_5"/>
    <property type="match status" value="1"/>
</dbReference>
<name>A0A165FB81_EXIGL</name>
<dbReference type="EMBL" id="KV426092">
    <property type="protein sequence ID" value="KZV88713.1"/>
    <property type="molecule type" value="Genomic_DNA"/>
</dbReference>
<feature type="region of interest" description="Disordered" evidence="6">
    <location>
        <begin position="274"/>
        <end position="298"/>
    </location>
</feature>
<feature type="compositionally biased region" description="Polar residues" evidence="6">
    <location>
        <begin position="285"/>
        <end position="296"/>
    </location>
</feature>
<proteinExistence type="predicted"/>
<dbReference type="InterPro" id="IPR013083">
    <property type="entry name" value="Znf_RING/FYVE/PHD"/>
</dbReference>
<feature type="coiled-coil region" evidence="5">
    <location>
        <begin position="207"/>
        <end position="241"/>
    </location>
</feature>
<keyword evidence="5" id="KW-0175">Coiled coil</keyword>
<evidence type="ECO:0000313" key="8">
    <source>
        <dbReference type="EMBL" id="KZV88713.1"/>
    </source>
</evidence>
<evidence type="ECO:0000256" key="6">
    <source>
        <dbReference type="SAM" id="MobiDB-lite"/>
    </source>
</evidence>
<accession>A0A165FB81</accession>
<dbReference type="Gene3D" id="3.30.40.10">
    <property type="entry name" value="Zinc/RING finger domain, C3HC4 (zinc finger)"/>
    <property type="match status" value="1"/>
</dbReference>
<dbReference type="PROSITE" id="PS50089">
    <property type="entry name" value="ZF_RING_2"/>
    <property type="match status" value="1"/>
</dbReference>
<gene>
    <name evidence="8" type="ORF">EXIGLDRAFT_839035</name>
</gene>
<reference evidence="8 9" key="1">
    <citation type="journal article" date="2016" name="Mol. Biol. Evol.">
        <title>Comparative Genomics of Early-Diverging Mushroom-Forming Fungi Provides Insights into the Origins of Lignocellulose Decay Capabilities.</title>
        <authorList>
            <person name="Nagy L.G."/>
            <person name="Riley R."/>
            <person name="Tritt A."/>
            <person name="Adam C."/>
            <person name="Daum C."/>
            <person name="Floudas D."/>
            <person name="Sun H."/>
            <person name="Yadav J.S."/>
            <person name="Pangilinan J."/>
            <person name="Larsson K.H."/>
            <person name="Matsuura K."/>
            <person name="Barry K."/>
            <person name="Labutti K."/>
            <person name="Kuo R."/>
            <person name="Ohm R.A."/>
            <person name="Bhattacharya S.S."/>
            <person name="Shirouzu T."/>
            <person name="Yoshinaga Y."/>
            <person name="Martin F.M."/>
            <person name="Grigoriev I.V."/>
            <person name="Hibbett D.S."/>
        </authorList>
    </citation>
    <scope>NUCLEOTIDE SEQUENCE [LARGE SCALE GENOMIC DNA]</scope>
    <source>
        <strain evidence="8 9">HHB12029</strain>
    </source>
</reference>
<evidence type="ECO:0000259" key="7">
    <source>
        <dbReference type="PROSITE" id="PS50089"/>
    </source>
</evidence>
<feature type="domain" description="RING-type" evidence="7">
    <location>
        <begin position="10"/>
        <end position="57"/>
    </location>
</feature>
<organism evidence="8 9">
    <name type="scientific">Exidia glandulosa HHB12029</name>
    <dbReference type="NCBI Taxonomy" id="1314781"/>
    <lineage>
        <taxon>Eukaryota</taxon>
        <taxon>Fungi</taxon>
        <taxon>Dikarya</taxon>
        <taxon>Basidiomycota</taxon>
        <taxon>Agaricomycotina</taxon>
        <taxon>Agaricomycetes</taxon>
        <taxon>Auriculariales</taxon>
        <taxon>Exidiaceae</taxon>
        <taxon>Exidia</taxon>
    </lineage>
</organism>